<proteinExistence type="predicted"/>
<dbReference type="EMBL" id="AZMM01006616">
    <property type="protein sequence ID" value="ETJ39514.1"/>
    <property type="molecule type" value="Genomic_DNA"/>
</dbReference>
<dbReference type="InterPro" id="IPR029062">
    <property type="entry name" value="Class_I_gatase-like"/>
</dbReference>
<sequence>MQSEHIATFRTAVADENVQVFTDRQPHGLSDLLGLGTDQFTRPDGVRLAPTGALAATLPEGADLGLA</sequence>
<protein>
    <submittedName>
        <fullName evidence="1">Beta-galactosidase I</fullName>
    </submittedName>
</protein>
<feature type="non-terminal residue" evidence="1">
    <location>
        <position position="1"/>
    </location>
</feature>
<name>W1YEB1_9ZZZZ</name>
<gene>
    <name evidence="1" type="ORF">Q604_UNBC06616G0001</name>
</gene>
<feature type="non-terminal residue" evidence="1">
    <location>
        <position position="67"/>
    </location>
</feature>
<evidence type="ECO:0000313" key="1">
    <source>
        <dbReference type="EMBL" id="ETJ39514.1"/>
    </source>
</evidence>
<organism evidence="1">
    <name type="scientific">human gut metagenome</name>
    <dbReference type="NCBI Taxonomy" id="408170"/>
    <lineage>
        <taxon>unclassified sequences</taxon>
        <taxon>metagenomes</taxon>
        <taxon>organismal metagenomes</taxon>
    </lineage>
</organism>
<accession>W1YEB1</accession>
<comment type="caution">
    <text evidence="1">The sequence shown here is derived from an EMBL/GenBank/DDBJ whole genome shotgun (WGS) entry which is preliminary data.</text>
</comment>
<reference evidence="1" key="1">
    <citation type="submission" date="2013-12" db="EMBL/GenBank/DDBJ databases">
        <title>A Varibaculum cambriense genome reconstructed from a premature infant gut community with otherwise low bacterial novelty that shifts toward anaerobic metabolism during the third week of life.</title>
        <authorList>
            <person name="Brown C.T."/>
            <person name="Sharon I."/>
            <person name="Thomas B.C."/>
            <person name="Castelle C.J."/>
            <person name="Morowitz M.J."/>
            <person name="Banfield J.F."/>
        </authorList>
    </citation>
    <scope>NUCLEOTIDE SEQUENCE</scope>
</reference>
<dbReference type="AlphaFoldDB" id="W1YEB1"/>
<dbReference type="Gene3D" id="3.40.50.880">
    <property type="match status" value="1"/>
</dbReference>